<reference evidence="1 2" key="1">
    <citation type="submission" date="2019-07" db="EMBL/GenBank/DDBJ databases">
        <title>The pathways for chlorine oxyanion respiration interact through the shared metabolite chlorate.</title>
        <authorList>
            <person name="Barnum T.P."/>
            <person name="Cheng Y."/>
            <person name="Hill K.A."/>
            <person name="Lucas L.N."/>
            <person name="Carlson H.K."/>
            <person name="Coates J.D."/>
        </authorList>
    </citation>
    <scope>NUCLEOTIDE SEQUENCE [LARGE SCALE GENOMIC DNA]</scope>
    <source>
        <strain evidence="1 2">BK-1</strain>
    </source>
</reference>
<dbReference type="AlphaFoldDB" id="A0A557SBW5"/>
<evidence type="ECO:0008006" key="3">
    <source>
        <dbReference type="Google" id="ProtNLM"/>
    </source>
</evidence>
<protein>
    <recommendedName>
        <fullName evidence="3">Methyl-accepting transducer domain-containing protein</fullName>
    </recommendedName>
</protein>
<dbReference type="PANTHER" id="PTHR32089:SF112">
    <property type="entry name" value="LYSOZYME-LIKE PROTEIN-RELATED"/>
    <property type="match status" value="1"/>
</dbReference>
<dbReference type="Proteomes" id="UP000316649">
    <property type="component" value="Unassembled WGS sequence"/>
</dbReference>
<organism evidence="1 2">
    <name type="scientific">Sedimenticola selenatireducens</name>
    <dbReference type="NCBI Taxonomy" id="191960"/>
    <lineage>
        <taxon>Bacteria</taxon>
        <taxon>Pseudomonadati</taxon>
        <taxon>Pseudomonadota</taxon>
        <taxon>Gammaproteobacteria</taxon>
        <taxon>Chromatiales</taxon>
        <taxon>Sedimenticolaceae</taxon>
        <taxon>Sedimenticola</taxon>
    </lineage>
</organism>
<gene>
    <name evidence="1" type="ORF">FHP88_10475</name>
</gene>
<dbReference type="SUPFAM" id="SSF58104">
    <property type="entry name" value="Methyl-accepting chemotaxis protein (MCP) signaling domain"/>
    <property type="match status" value="1"/>
</dbReference>
<dbReference type="EMBL" id="VMNH01000010">
    <property type="protein sequence ID" value="TVO74907.1"/>
    <property type="molecule type" value="Genomic_DNA"/>
</dbReference>
<accession>A0A557SBW5</accession>
<proteinExistence type="predicted"/>
<dbReference type="Gene3D" id="1.10.287.950">
    <property type="entry name" value="Methyl-accepting chemotaxis protein"/>
    <property type="match status" value="1"/>
</dbReference>
<evidence type="ECO:0000313" key="2">
    <source>
        <dbReference type="Proteomes" id="UP000316649"/>
    </source>
</evidence>
<evidence type="ECO:0000313" key="1">
    <source>
        <dbReference type="EMBL" id="TVO74907.1"/>
    </source>
</evidence>
<dbReference type="RefSeq" id="WP_144358993.1">
    <property type="nucleotide sequence ID" value="NZ_VMNH01000010.1"/>
</dbReference>
<comment type="caution">
    <text evidence="1">The sequence shown here is derived from an EMBL/GenBank/DDBJ whole genome shotgun (WGS) entry which is preliminary data.</text>
</comment>
<keyword evidence="2" id="KW-1185">Reference proteome</keyword>
<dbReference type="PANTHER" id="PTHR32089">
    <property type="entry name" value="METHYL-ACCEPTING CHEMOTAXIS PROTEIN MCPB"/>
    <property type="match status" value="1"/>
</dbReference>
<sequence length="135" mass="14104">MNLTAEATSAVAIEVTSGKKVVPDGVQSISTLANEIERGATVVERLAGDSAKIGTVIEVIQSIAEMIQTIADMSAQIATAGEEQSAVTEEINRNIMSIKSVVEKTAEGSGQMNHTAAQVSRMAMQLQTITANSKV</sequence>
<name>A0A557SBW5_9GAMM</name>
<dbReference type="OrthoDB" id="2489132at2"/>